<dbReference type="Pfam" id="PF05036">
    <property type="entry name" value="SPOR"/>
    <property type="match status" value="1"/>
</dbReference>
<evidence type="ECO:0000313" key="2">
    <source>
        <dbReference type="EMBL" id="MFD0963155.1"/>
    </source>
</evidence>
<feature type="domain" description="SPOR" evidence="1">
    <location>
        <begin position="235"/>
        <end position="312"/>
    </location>
</feature>
<dbReference type="EMBL" id="JBHTJM010000005">
    <property type="protein sequence ID" value="MFD0963155.1"/>
    <property type="molecule type" value="Genomic_DNA"/>
</dbReference>
<evidence type="ECO:0000259" key="1">
    <source>
        <dbReference type="PROSITE" id="PS51724"/>
    </source>
</evidence>
<gene>
    <name evidence="2" type="ORF">ACFQ1O_03945</name>
</gene>
<dbReference type="SUPFAM" id="SSF110997">
    <property type="entry name" value="Sporulation related repeat"/>
    <property type="match status" value="1"/>
</dbReference>
<dbReference type="Pfam" id="PF18175">
    <property type="entry name" value="HU-CCDC81_bac_2"/>
    <property type="match status" value="1"/>
</dbReference>
<comment type="caution">
    <text evidence="2">The sequence shown here is derived from an EMBL/GenBank/DDBJ whole genome shotgun (WGS) entry which is preliminary data.</text>
</comment>
<reference evidence="3" key="1">
    <citation type="journal article" date="2019" name="Int. J. Syst. Evol. Microbiol.">
        <title>The Global Catalogue of Microorganisms (GCM) 10K type strain sequencing project: providing services to taxonomists for standard genome sequencing and annotation.</title>
        <authorList>
            <consortium name="The Broad Institute Genomics Platform"/>
            <consortium name="The Broad Institute Genome Sequencing Center for Infectious Disease"/>
            <person name="Wu L."/>
            <person name="Ma J."/>
        </authorList>
    </citation>
    <scope>NUCLEOTIDE SEQUENCE [LARGE SCALE GENOMIC DNA]</scope>
    <source>
        <strain evidence="3">CCUG 62114</strain>
    </source>
</reference>
<accession>A0ABW3I0V9</accession>
<sequence length="315" mass="35538">MKMIQYISDLLYRYECVIVPDFGAFLTRTKSAVVDTQSNLFLAPRKQISFNEQLQQNDGLLVNHIASVNSIPYTEAMNQLQQEVIELKGKLISGEVITLAKIGHFSISVEGKLQFIPIEEVNYLTSSFGLDTTLKQPVLREVYKEEVEVIEEKAPIAFIPETRKKRPYLKYAAVTVLGLGMLGFLAKQGFDFKLQEVANHNAKQNIEAARISVQEASIFDLGTIPEVVLEVKAVKPITGPYHIIAGAYRFEENADKKIVQLKEYGYSARKIGQNKYGLHQVVYGSYANKTEALKNLRIVKNDHNKAAWLLVKKID</sequence>
<dbReference type="RefSeq" id="WP_377713573.1">
    <property type="nucleotide sequence ID" value="NZ_JBHTJM010000005.1"/>
</dbReference>
<dbReference type="InterPro" id="IPR007730">
    <property type="entry name" value="SPOR-like_dom"/>
</dbReference>
<dbReference type="Proteomes" id="UP001596997">
    <property type="component" value="Unassembled WGS sequence"/>
</dbReference>
<name>A0ABW3I0V9_9FLAO</name>
<dbReference type="InterPro" id="IPR036680">
    <property type="entry name" value="SPOR-like_sf"/>
</dbReference>
<keyword evidence="3" id="KW-1185">Reference proteome</keyword>
<organism evidence="2 3">
    <name type="scientific">Pseudofulvibacter geojedonensis</name>
    <dbReference type="NCBI Taxonomy" id="1123758"/>
    <lineage>
        <taxon>Bacteria</taxon>
        <taxon>Pseudomonadati</taxon>
        <taxon>Bacteroidota</taxon>
        <taxon>Flavobacteriia</taxon>
        <taxon>Flavobacteriales</taxon>
        <taxon>Flavobacteriaceae</taxon>
        <taxon>Pseudofulvibacter</taxon>
    </lineage>
</organism>
<evidence type="ECO:0000313" key="3">
    <source>
        <dbReference type="Proteomes" id="UP001596997"/>
    </source>
</evidence>
<dbReference type="Gene3D" id="3.30.70.1070">
    <property type="entry name" value="Sporulation related repeat"/>
    <property type="match status" value="1"/>
</dbReference>
<dbReference type="Pfam" id="PF18174">
    <property type="entry name" value="HU-CCDC81_bac_1"/>
    <property type="match status" value="1"/>
</dbReference>
<proteinExistence type="predicted"/>
<protein>
    <submittedName>
        <fullName evidence="2">SPOR domain-containing protein</fullName>
    </submittedName>
</protein>
<dbReference type="InterPro" id="IPR040495">
    <property type="entry name" value="HU-CCDC81_bac_1"/>
</dbReference>
<dbReference type="InterPro" id="IPR041268">
    <property type="entry name" value="HU-CCDC81_bac_2"/>
</dbReference>
<dbReference type="PROSITE" id="PS51724">
    <property type="entry name" value="SPOR"/>
    <property type="match status" value="1"/>
</dbReference>